<name>A0A183CHX3_GLOPA</name>
<dbReference type="WBParaSite" id="GPLIN_001247900">
    <property type="protein sequence ID" value="GPLIN_001247900"/>
    <property type="gene ID" value="GPLIN_001247900"/>
</dbReference>
<proteinExistence type="predicted"/>
<protein>
    <submittedName>
        <fullName evidence="2">PP_pnuc_2 domain-containing protein</fullName>
    </submittedName>
</protein>
<dbReference type="Proteomes" id="UP000050741">
    <property type="component" value="Unassembled WGS sequence"/>
</dbReference>
<accession>A0A183CHX3</accession>
<reference evidence="2" key="3">
    <citation type="submission" date="2016-06" db="UniProtKB">
        <authorList>
            <consortium name="WormBaseParasite"/>
        </authorList>
    </citation>
    <scope>IDENTIFICATION</scope>
</reference>
<dbReference type="AlphaFoldDB" id="A0A183CHX3"/>
<reference evidence="1" key="1">
    <citation type="submission" date="2013-12" db="EMBL/GenBank/DDBJ databases">
        <authorList>
            <person name="Aslett M."/>
        </authorList>
    </citation>
    <scope>NUCLEOTIDE SEQUENCE [LARGE SCALE GENOMIC DNA]</scope>
    <source>
        <strain evidence="1">Lindley</strain>
    </source>
</reference>
<organism evidence="1 2">
    <name type="scientific">Globodera pallida</name>
    <name type="common">Potato cyst nematode worm</name>
    <name type="synonym">Heterodera pallida</name>
    <dbReference type="NCBI Taxonomy" id="36090"/>
    <lineage>
        <taxon>Eukaryota</taxon>
        <taxon>Metazoa</taxon>
        <taxon>Ecdysozoa</taxon>
        <taxon>Nematoda</taxon>
        <taxon>Chromadorea</taxon>
        <taxon>Rhabditida</taxon>
        <taxon>Tylenchina</taxon>
        <taxon>Tylenchomorpha</taxon>
        <taxon>Tylenchoidea</taxon>
        <taxon>Heteroderidae</taxon>
        <taxon>Heteroderinae</taxon>
        <taxon>Globodera</taxon>
    </lineage>
</organism>
<reference evidence="1" key="2">
    <citation type="submission" date="2014-05" db="EMBL/GenBank/DDBJ databases">
        <title>The genome and life-stage specific transcriptomes of Globodera pallida elucidate key aspects of plant parasitism by a cyst nematode.</title>
        <authorList>
            <person name="Cotton J.A."/>
            <person name="Lilley C.J."/>
            <person name="Jones L.M."/>
            <person name="Kikuchi T."/>
            <person name="Reid A.J."/>
            <person name="Thorpe P."/>
            <person name="Tsai I.J."/>
            <person name="Beasley H."/>
            <person name="Blok V."/>
            <person name="Cock P.J.A."/>
            <person name="Van den Akker S.E."/>
            <person name="Holroyd N."/>
            <person name="Hunt M."/>
            <person name="Mantelin S."/>
            <person name="Naghra H."/>
            <person name="Pain A."/>
            <person name="Palomares-Rius J.E."/>
            <person name="Zarowiecki M."/>
            <person name="Berriman M."/>
            <person name="Jones J.T."/>
            <person name="Urwin P.E."/>
        </authorList>
    </citation>
    <scope>NUCLEOTIDE SEQUENCE [LARGE SCALE GENOMIC DNA]</scope>
    <source>
        <strain evidence="1">Lindley</strain>
    </source>
</reference>
<keyword evidence="1" id="KW-1185">Reference proteome</keyword>
<sequence>MKEKDYEKFEEWYRANYETEFELGEQLRIYCENDVEILMSAVLKFRKLFLGITKDMDVLKDSVTIAGLRLARMRKMLFAVDSWAKWPVC</sequence>
<evidence type="ECO:0000313" key="1">
    <source>
        <dbReference type="Proteomes" id="UP000050741"/>
    </source>
</evidence>
<evidence type="ECO:0000313" key="2">
    <source>
        <dbReference type="WBParaSite" id="GPLIN_001247900"/>
    </source>
</evidence>